<dbReference type="AlphaFoldDB" id="A0AAE4UAE4"/>
<dbReference type="SMART" id="SM00939">
    <property type="entry name" value="PepX_C"/>
    <property type="match status" value="1"/>
</dbReference>
<evidence type="ECO:0000313" key="5">
    <source>
        <dbReference type="EMBL" id="MDV6313383.1"/>
    </source>
</evidence>
<dbReference type="NCBIfam" id="TIGR00976">
    <property type="entry name" value="CocE_NonD"/>
    <property type="match status" value="1"/>
</dbReference>
<proteinExistence type="predicted"/>
<dbReference type="PANTHER" id="PTHR43056">
    <property type="entry name" value="PEPTIDASE S9 PROLYL OLIGOPEPTIDASE"/>
    <property type="match status" value="1"/>
</dbReference>
<evidence type="ECO:0000313" key="7">
    <source>
        <dbReference type="Proteomes" id="UP001185922"/>
    </source>
</evidence>
<dbReference type="EMBL" id="JAWLKH010000018">
    <property type="protein sequence ID" value="MDV6313383.1"/>
    <property type="molecule type" value="Genomic_DNA"/>
</dbReference>
<dbReference type="InterPro" id="IPR008979">
    <property type="entry name" value="Galactose-bd-like_sf"/>
</dbReference>
<dbReference type="Gene3D" id="3.40.50.1820">
    <property type="entry name" value="alpha/beta hydrolase"/>
    <property type="match status" value="2"/>
</dbReference>
<dbReference type="InterPro" id="IPR000383">
    <property type="entry name" value="Xaa-Pro-like_dom"/>
</dbReference>
<protein>
    <submittedName>
        <fullName evidence="5">CocE/NonD family hydrolase</fullName>
    </submittedName>
</protein>
<dbReference type="Pfam" id="PF08530">
    <property type="entry name" value="PepX_C"/>
    <property type="match status" value="1"/>
</dbReference>
<dbReference type="InterPro" id="IPR013736">
    <property type="entry name" value="Xaa-Pro_dipept_C"/>
</dbReference>
<dbReference type="InterPro" id="IPR029058">
    <property type="entry name" value="AB_hydrolase_fold"/>
</dbReference>
<comment type="caution">
    <text evidence="5">The sequence shown here is derived from an EMBL/GenBank/DDBJ whole genome shotgun (WGS) entry which is preliminary data.</text>
</comment>
<evidence type="ECO:0000313" key="4">
    <source>
        <dbReference type="EMBL" id="MDV6307540.1"/>
    </source>
</evidence>
<keyword evidence="1 5" id="KW-0378">Hydrolase</keyword>
<dbReference type="Proteomes" id="UP001185779">
    <property type="component" value="Unassembled WGS sequence"/>
</dbReference>
<evidence type="ECO:0000256" key="2">
    <source>
        <dbReference type="SAM" id="MobiDB-lite"/>
    </source>
</evidence>
<organism evidence="5 7">
    <name type="scientific">Gordonia amicalis</name>
    <dbReference type="NCBI Taxonomy" id="89053"/>
    <lineage>
        <taxon>Bacteria</taxon>
        <taxon>Bacillati</taxon>
        <taxon>Actinomycetota</taxon>
        <taxon>Actinomycetes</taxon>
        <taxon>Mycobacteriales</taxon>
        <taxon>Gordoniaceae</taxon>
        <taxon>Gordonia</taxon>
    </lineage>
</organism>
<accession>A0AAE4UAE4</accession>
<evidence type="ECO:0000259" key="3">
    <source>
        <dbReference type="SMART" id="SM00939"/>
    </source>
</evidence>
<sequence>MTYQLDPAERRARPVPSPLPSRRITEAPHFGTLPLGDPTGGADAIRWREQVDGKQLYPRVVIDRDVSITMSDGAVLRATVIRPANRFGQTVLTPYPAIININPYNRAAIDFVDQALHAPVLGKALHTASASIDASGTALEGLTTLTQTLSGGVFDVFGINRNLVRSGYVQVVVDVRGTGASHGKWQILGPREQQDSVEIIDWVAEQEWCDGTVGLAGWSYSAINSLQAADKRPPQLKAVFAVEGCDDIVRDIYITGGMPSAFIPVWLSAVNMLKWVPNPANILRDIVSGHALRWAIDRVKSPATDIPSLLWGFLTARDPRIFDDPYFDERDPIVDRIEAPTFTVGAWHDLFGRSATGVYERLKMEPGRKQMIVGDGYHLDVGSGYGGKFAPPRLDVLERAWFDRWLKGHRNGVEFYGPVTMLQQGGAWTAGQNFPRPGVAPTRLYLTPDTSSTADHAVHDGTLGSTPAQGVSSLHIRPDTRGLRSRDMTQVTAGATMVLGADYAKDARFQERGALSFTTAPVLEATPVSGAMNLRLNVATTAHEAIWAVTVNDVAPDGTSTVLTNGALSASNRALDRSKSTYTTDGSLLSAHHYLSHKHKLPVPADEPVRIDVDLVPTDAVLQPGHRLRVDVYAASLPRYLTVVPDLIKARGRKQRLVLDPAHPSYLTLLAGEGLRSDLEDAATV</sequence>
<dbReference type="EMBL" id="JAWLKI010000008">
    <property type="protein sequence ID" value="MDV6307540.1"/>
    <property type="molecule type" value="Genomic_DNA"/>
</dbReference>
<dbReference type="RefSeq" id="WP_024499806.1">
    <property type="nucleotide sequence ID" value="NZ_CP091855.1"/>
</dbReference>
<dbReference type="Pfam" id="PF02129">
    <property type="entry name" value="Peptidase_S15"/>
    <property type="match status" value="1"/>
</dbReference>
<evidence type="ECO:0000313" key="6">
    <source>
        <dbReference type="Proteomes" id="UP001185779"/>
    </source>
</evidence>
<dbReference type="Gene3D" id="2.60.120.260">
    <property type="entry name" value="Galactose-binding domain-like"/>
    <property type="match status" value="1"/>
</dbReference>
<feature type="region of interest" description="Disordered" evidence="2">
    <location>
        <begin position="1"/>
        <end position="35"/>
    </location>
</feature>
<keyword evidence="6" id="KW-1185">Reference proteome</keyword>
<gene>
    <name evidence="4" type="ORF">R3P94_09415</name>
    <name evidence="5" type="ORF">R3Q15_16030</name>
</gene>
<feature type="domain" description="Xaa-Pro dipeptidyl-peptidase C-terminal" evidence="3">
    <location>
        <begin position="399"/>
        <end position="668"/>
    </location>
</feature>
<dbReference type="GO" id="GO:0008239">
    <property type="term" value="F:dipeptidyl-peptidase activity"/>
    <property type="evidence" value="ECO:0007669"/>
    <property type="project" value="InterPro"/>
</dbReference>
<dbReference type="SUPFAM" id="SSF49785">
    <property type="entry name" value="Galactose-binding domain-like"/>
    <property type="match status" value="1"/>
</dbReference>
<dbReference type="GeneID" id="77171503"/>
<dbReference type="InterPro" id="IPR005674">
    <property type="entry name" value="CocE/Ser_esterase"/>
</dbReference>
<dbReference type="InterPro" id="IPR050585">
    <property type="entry name" value="Xaa-Pro_dipeptidyl-ppase/CocE"/>
</dbReference>
<name>A0AAE4UAE4_9ACTN</name>
<dbReference type="SUPFAM" id="SSF53474">
    <property type="entry name" value="alpha/beta-Hydrolases"/>
    <property type="match status" value="1"/>
</dbReference>
<evidence type="ECO:0000256" key="1">
    <source>
        <dbReference type="ARBA" id="ARBA00022801"/>
    </source>
</evidence>
<reference evidence="5 6" key="1">
    <citation type="submission" date="2023-10" db="EMBL/GenBank/DDBJ databases">
        <title>Development of a sustainable strategy for remediation of hydrocarbon-contaminated territories based on the waste exchange concept.</title>
        <authorList>
            <person name="Krivoruchko A."/>
        </authorList>
    </citation>
    <scope>NUCLEOTIDE SEQUENCE</scope>
    <source>
        <strain evidence="4 6">IEGM 1266</strain>
        <strain evidence="5">IEGM 1279</strain>
    </source>
</reference>
<dbReference type="PANTHER" id="PTHR43056:SF10">
    <property type="entry name" value="COCE_NOND FAMILY, PUTATIVE (AFU_ORTHOLOGUE AFUA_7G00600)-RELATED"/>
    <property type="match status" value="1"/>
</dbReference>
<dbReference type="Proteomes" id="UP001185922">
    <property type="component" value="Unassembled WGS sequence"/>
</dbReference>